<dbReference type="InterPro" id="IPR003347">
    <property type="entry name" value="JmjC_dom"/>
</dbReference>
<dbReference type="PANTHER" id="PTHR10694:SF7">
    <property type="entry name" value="[HISTONE H3]-TRIMETHYL-L-LYSINE(9) DEMETHYLASE"/>
    <property type="match status" value="1"/>
</dbReference>
<reference evidence="3" key="2">
    <citation type="journal article" date="2023" name="BMC Genomics">
        <title>Pest status, molecular evolution, and epigenetic factors derived from the genome assembly of Frankliniella fusca, a thysanopteran phytovirus vector.</title>
        <authorList>
            <person name="Catto M.A."/>
            <person name="Labadie P.E."/>
            <person name="Jacobson A.L."/>
            <person name="Kennedy G.G."/>
            <person name="Srinivasan R."/>
            <person name="Hunt B.G."/>
        </authorList>
    </citation>
    <scope>NUCLEOTIDE SEQUENCE</scope>
    <source>
        <strain evidence="3">PL_HMW_Pooled</strain>
    </source>
</reference>
<gene>
    <name evidence="2" type="ORF">KUF71_001157</name>
    <name evidence="3" type="ORF">KUF71_011195</name>
</gene>
<dbReference type="PANTHER" id="PTHR10694">
    <property type="entry name" value="LYSINE-SPECIFIC DEMETHYLASE"/>
    <property type="match status" value="1"/>
</dbReference>
<dbReference type="Gene3D" id="2.60.120.650">
    <property type="entry name" value="Cupin"/>
    <property type="match status" value="1"/>
</dbReference>
<dbReference type="GO" id="GO:0005634">
    <property type="term" value="C:nucleus"/>
    <property type="evidence" value="ECO:0007669"/>
    <property type="project" value="TreeGrafter"/>
</dbReference>
<protein>
    <submittedName>
        <fullName evidence="3">Lysine-specific demethylase 4</fullName>
    </submittedName>
</protein>
<dbReference type="Proteomes" id="UP001219518">
    <property type="component" value="Unassembled WGS sequence"/>
</dbReference>
<reference evidence="3" key="1">
    <citation type="submission" date="2021-07" db="EMBL/GenBank/DDBJ databases">
        <authorList>
            <person name="Catto M.A."/>
            <person name="Jacobson A."/>
            <person name="Kennedy G."/>
            <person name="Labadie P."/>
            <person name="Hunt B.G."/>
            <person name="Srinivasan R."/>
        </authorList>
    </citation>
    <scope>NUCLEOTIDE SEQUENCE</scope>
    <source>
        <strain evidence="3">PL_HMW_Pooled</strain>
        <tissue evidence="3">Head</tissue>
    </source>
</reference>
<dbReference type="SMART" id="SM00558">
    <property type="entry name" value="JmjC"/>
    <property type="match status" value="1"/>
</dbReference>
<dbReference type="GO" id="GO:0010468">
    <property type="term" value="P:regulation of gene expression"/>
    <property type="evidence" value="ECO:0007669"/>
    <property type="project" value="TreeGrafter"/>
</dbReference>
<dbReference type="AlphaFoldDB" id="A0AAE1HIW8"/>
<accession>A0AAE1HIW8</accession>
<evidence type="ECO:0000259" key="1">
    <source>
        <dbReference type="SMART" id="SM00558"/>
    </source>
</evidence>
<dbReference type="GO" id="GO:0051864">
    <property type="term" value="F:histone H3K36 demethylase activity"/>
    <property type="evidence" value="ECO:0007669"/>
    <property type="project" value="TreeGrafter"/>
</dbReference>
<proteinExistence type="predicted"/>
<evidence type="ECO:0000313" key="3">
    <source>
        <dbReference type="EMBL" id="KAK3922019.1"/>
    </source>
</evidence>
<dbReference type="EMBL" id="JAHWGI010001009">
    <property type="protein sequence ID" value="KAK3920607.1"/>
    <property type="molecule type" value="Genomic_DNA"/>
</dbReference>
<organism evidence="3 4">
    <name type="scientific">Frankliniella fusca</name>
    <dbReference type="NCBI Taxonomy" id="407009"/>
    <lineage>
        <taxon>Eukaryota</taxon>
        <taxon>Metazoa</taxon>
        <taxon>Ecdysozoa</taxon>
        <taxon>Arthropoda</taxon>
        <taxon>Hexapoda</taxon>
        <taxon>Insecta</taxon>
        <taxon>Pterygota</taxon>
        <taxon>Neoptera</taxon>
        <taxon>Paraneoptera</taxon>
        <taxon>Thysanoptera</taxon>
        <taxon>Terebrantia</taxon>
        <taxon>Thripoidea</taxon>
        <taxon>Thripidae</taxon>
        <taxon>Frankliniella</taxon>
    </lineage>
</organism>
<evidence type="ECO:0000313" key="2">
    <source>
        <dbReference type="EMBL" id="KAK3920607.1"/>
    </source>
</evidence>
<sequence length="489" mass="55278">ICVLLGLYTMSFFSDKYPIYQLSEQDLQNFESFCESKYTCPEVQNLGFFKVCLQNGVKRGTSLQELLANFRGSVGAKVSQMVVMSSPVEGNGLYSHLQMMPENEVAESYLESTPIDLAAVPARTKYNIDAKTARNQAPKWKAAAKKLQEYKKKSTCAKKYEHLKFKMQGEVIKDSPEPTSSRSCTCAECSFRELDPEDLDVSPASLILYSAGIDEDQEKHVEFTENFSLMTLCYQNMLSILPEVYNGVSSPNLYVLQCLTLWGAQVLVGERVFCSGLICRIVIPPRSVAKLTAALVLRGYIDNRRCSNILGHKSYLPSVQWLEREDIPFSVVIQRVGEGVVLLPNSPHMGSNLSFNWAEACNFGTSSWIPYGITYPACTCLPDNIHEMNLTPVVTSFASKLLTSYLRNGDILSLVPDFHFQHSIVFPRRIEVAAPSSNPKRLKCPLCQWTWGKDIRRRNVLSHLKKHHEDLLSDFRTETFLKQNFPKRK</sequence>
<dbReference type="SUPFAM" id="SSF51197">
    <property type="entry name" value="Clavaminate synthase-like"/>
    <property type="match status" value="1"/>
</dbReference>
<dbReference type="GO" id="GO:0000785">
    <property type="term" value="C:chromatin"/>
    <property type="evidence" value="ECO:0007669"/>
    <property type="project" value="TreeGrafter"/>
</dbReference>
<evidence type="ECO:0000313" key="4">
    <source>
        <dbReference type="Proteomes" id="UP001219518"/>
    </source>
</evidence>
<keyword evidence="4" id="KW-1185">Reference proteome</keyword>
<dbReference type="Pfam" id="PF02373">
    <property type="entry name" value="JmjC"/>
    <property type="match status" value="1"/>
</dbReference>
<dbReference type="EMBL" id="JAHWGI010001058">
    <property type="protein sequence ID" value="KAK3922019.1"/>
    <property type="molecule type" value="Genomic_DNA"/>
</dbReference>
<dbReference type="GO" id="GO:0032454">
    <property type="term" value="F:histone H3K9 demethylase activity"/>
    <property type="evidence" value="ECO:0007669"/>
    <property type="project" value="TreeGrafter"/>
</dbReference>
<comment type="caution">
    <text evidence="3">The sequence shown here is derived from an EMBL/GenBank/DDBJ whole genome shotgun (WGS) entry which is preliminary data.</text>
</comment>
<feature type="non-terminal residue" evidence="3">
    <location>
        <position position="1"/>
    </location>
</feature>
<feature type="domain" description="JmjC" evidence="1">
    <location>
        <begin position="216"/>
        <end position="380"/>
    </location>
</feature>
<name>A0AAE1HIW8_9NEOP</name>